<accession>A0A0G4IFC2</accession>
<reference evidence="5" key="1">
    <citation type="submission" date="2014-11" db="EMBL/GenBank/DDBJ databases">
        <authorList>
            <person name="Otto D Thomas"/>
            <person name="Naeem Raeece"/>
        </authorList>
    </citation>
    <scope>NUCLEOTIDE SEQUENCE</scope>
</reference>
<evidence type="ECO:0000256" key="3">
    <source>
        <dbReference type="SAM" id="Coils"/>
    </source>
</evidence>
<keyword evidence="1" id="KW-0880">Kelch repeat</keyword>
<dbReference type="EMBL" id="CDMZ01005929">
    <property type="protein sequence ID" value="CEM55970.1"/>
    <property type="molecule type" value="Genomic_DNA"/>
</dbReference>
<keyword evidence="3" id="KW-0175">Coiled coil</keyword>
<feature type="coiled-coil region" evidence="3">
    <location>
        <begin position="482"/>
        <end position="572"/>
    </location>
</feature>
<dbReference type="VEuPathDB" id="CryptoDB:Cvel_13988"/>
<feature type="region of interest" description="Disordered" evidence="4">
    <location>
        <begin position="879"/>
        <end position="919"/>
    </location>
</feature>
<feature type="compositionally biased region" description="Basic and acidic residues" evidence="4">
    <location>
        <begin position="86"/>
        <end position="97"/>
    </location>
</feature>
<sequence>MAIPMRWDVFDSMGVEGTHPSVRSGHCLHWIPPSHDGTMSPRKLRSKKQHAEQRMIMYGGEGNGKRNDFFILERSFEPAKPPGKKNQKEKEPMPHNEMDERKNAYLKLDPPPGKDKWCWKLPKPQGVYRPEPASHFSSWVCNLAIDVDHPHGPSVTIHRSYLFVHGGIRANRHSCAATDCLDLKTLVWRRVFLLEHPPPLDSAAGCWSLGVGWLFGGKTTPEGVVHSHLWGLDLSGANFGAHLLDEFPELQFSLAAKFAKPVKDEKQIDGAVWKRVDSLNEGPGNRHSLQMCGFSGCLWAYGGIAGGPAEKSVVKNDLWKFDCKEREWTRIEPAGRGPGPLFGYGMSLLDCATELAETTESHSPSCLLIWGGENERGLPGNRLFVLDLEALFWSTPAVGGGLPVERRAFAMSDLKAGMLVVFGGDTTSRTIQKAADVYEVETKCLASVAVLHFEAIEVDVSRPPILPSEEGVSFAFGAESALKDAESLLLRHKKQFLSLEQRLFAVASQRDFVIKRLEELDETRRQEMQQLRRAAVLLRCQDEEAAVHAEVVETLRQELRATRALAARHEHLCGLYRNALASAEGFVICLQEPLEEIDPPIDFSLYPDFQPQQRAHKHHLLALKRGLDVENPESSEQTEGGGEGGTGAQTGAVTTKALTEEIVRLQRRVRELESAAASMQPEIRRQAEGDTVDLGPGEIMTPRSTPHHPRVVKKQAALLGDVMRTISLEPGLRAAVGDDILEGIRRSEAKAEAFLREKGQRDGLAEEYERQARQREGTLTQTLNTDAEGRRQPLPDSESLWGPALSALFTGNLEDVRRGRVTSHGPGGAVSFGDAEVGPEAATQANLEERDLLAEEHDQRVRRKVSLLLKECQADACPEMKAQQGKKVSVDAQSLNSKSRASSKVSVSRDYSKRGSLAL</sequence>
<evidence type="ECO:0000256" key="2">
    <source>
        <dbReference type="ARBA" id="ARBA00022737"/>
    </source>
</evidence>
<feature type="compositionally biased region" description="Low complexity" evidence="4">
    <location>
        <begin position="897"/>
        <end position="909"/>
    </location>
</feature>
<feature type="region of interest" description="Disordered" evidence="4">
    <location>
        <begin position="77"/>
        <end position="97"/>
    </location>
</feature>
<feature type="region of interest" description="Disordered" evidence="4">
    <location>
        <begin position="769"/>
        <end position="799"/>
    </location>
</feature>
<dbReference type="AlphaFoldDB" id="A0A0G4IFC2"/>
<dbReference type="SUPFAM" id="SSF50965">
    <property type="entry name" value="Galactose oxidase, central domain"/>
    <property type="match status" value="1"/>
</dbReference>
<evidence type="ECO:0000256" key="4">
    <source>
        <dbReference type="SAM" id="MobiDB-lite"/>
    </source>
</evidence>
<feature type="region of interest" description="Disordered" evidence="4">
    <location>
        <begin position="631"/>
        <end position="655"/>
    </location>
</feature>
<dbReference type="InterPro" id="IPR015915">
    <property type="entry name" value="Kelch-typ_b-propeller"/>
</dbReference>
<dbReference type="PANTHER" id="PTHR46093">
    <property type="entry name" value="ACYL-COA-BINDING DOMAIN-CONTAINING PROTEIN 5"/>
    <property type="match status" value="1"/>
</dbReference>
<feature type="compositionally biased region" description="Gly residues" evidence="4">
    <location>
        <begin position="639"/>
        <end position="648"/>
    </location>
</feature>
<evidence type="ECO:0000313" key="5">
    <source>
        <dbReference type="EMBL" id="CEM55970.1"/>
    </source>
</evidence>
<gene>
    <name evidence="5" type="ORF">Cvel_13988</name>
</gene>
<organism evidence="5">
    <name type="scientific">Chromera velia CCMP2878</name>
    <dbReference type="NCBI Taxonomy" id="1169474"/>
    <lineage>
        <taxon>Eukaryota</taxon>
        <taxon>Sar</taxon>
        <taxon>Alveolata</taxon>
        <taxon>Colpodellida</taxon>
        <taxon>Chromeraceae</taxon>
        <taxon>Chromera</taxon>
    </lineage>
</organism>
<name>A0A0G4IFC2_9ALVE</name>
<keyword evidence="2" id="KW-0677">Repeat</keyword>
<dbReference type="InterPro" id="IPR011043">
    <property type="entry name" value="Gal_Oxase/kelch_b-propeller"/>
</dbReference>
<dbReference type="PANTHER" id="PTHR46093:SF18">
    <property type="entry name" value="FIBRONECTIN TYPE-III DOMAIN-CONTAINING PROTEIN"/>
    <property type="match status" value="1"/>
</dbReference>
<protein>
    <submittedName>
        <fullName evidence="5">Uncharacterized protein</fullName>
    </submittedName>
</protein>
<dbReference type="Gene3D" id="2.120.10.80">
    <property type="entry name" value="Kelch-type beta propeller"/>
    <property type="match status" value="2"/>
</dbReference>
<proteinExistence type="predicted"/>
<evidence type="ECO:0000256" key="1">
    <source>
        <dbReference type="ARBA" id="ARBA00022441"/>
    </source>
</evidence>